<dbReference type="Proteomes" id="UP000243799">
    <property type="component" value="Unassembled WGS sequence"/>
</dbReference>
<dbReference type="OrthoDB" id="7032234at2"/>
<evidence type="ECO:0000313" key="2">
    <source>
        <dbReference type="Proteomes" id="UP000243799"/>
    </source>
</evidence>
<proteinExistence type="predicted"/>
<dbReference type="SUPFAM" id="SSF53335">
    <property type="entry name" value="S-adenosyl-L-methionine-dependent methyltransferases"/>
    <property type="match status" value="1"/>
</dbReference>
<organism evidence="1 2">
    <name type="scientific">Amycolatopsis marina</name>
    <dbReference type="NCBI Taxonomy" id="490629"/>
    <lineage>
        <taxon>Bacteria</taxon>
        <taxon>Bacillati</taxon>
        <taxon>Actinomycetota</taxon>
        <taxon>Actinomycetes</taxon>
        <taxon>Pseudonocardiales</taxon>
        <taxon>Pseudonocardiaceae</taxon>
        <taxon>Amycolatopsis</taxon>
    </lineage>
</organism>
<accession>A0A1I0Y1I3</accession>
<dbReference type="Pfam" id="PF01209">
    <property type="entry name" value="Ubie_methyltran"/>
    <property type="match status" value="1"/>
</dbReference>
<dbReference type="EMBL" id="FOKG01000004">
    <property type="protein sequence ID" value="SFB06737.1"/>
    <property type="molecule type" value="Genomic_DNA"/>
</dbReference>
<dbReference type="InterPro" id="IPR029063">
    <property type="entry name" value="SAM-dependent_MTases_sf"/>
</dbReference>
<keyword evidence="1" id="KW-0808">Transferase</keyword>
<dbReference type="CDD" id="cd02440">
    <property type="entry name" value="AdoMet_MTases"/>
    <property type="match status" value="1"/>
</dbReference>
<dbReference type="PANTHER" id="PTHR43861:SF1">
    <property type="entry name" value="TRANS-ACONITATE 2-METHYLTRANSFERASE"/>
    <property type="match status" value="1"/>
</dbReference>
<dbReference type="PANTHER" id="PTHR43861">
    <property type="entry name" value="TRANS-ACONITATE 2-METHYLTRANSFERASE-RELATED"/>
    <property type="match status" value="1"/>
</dbReference>
<name>A0A1I0Y1I3_9PSEU</name>
<evidence type="ECO:0000313" key="1">
    <source>
        <dbReference type="EMBL" id="SFB06737.1"/>
    </source>
</evidence>
<dbReference type="STRING" id="490629.SAMN05216266_104151"/>
<sequence length="269" mass="29057">MGAKELGDVFTAARTEFARIAPLVWNPLSEAMVEEAGPKQGDRVLDVCCGAGASAIAAGARVGVEGRVDAVDLAEGLLEEGREAAARQGVGNVRFVRADVTEWEAPDAGYDVVQSAFGVFFLPEMDEQCTRLFGMLRAGGRFAVAVWRKGAIEDFARSYYEVIGRFRPEQAGRTGPPGPIEQINTEAGLEDWLRDIGADEMRVTEVERRLRLDPGVAWDVVLGSGFRGALSGLRADEIEAVRAEFLGVLRQRGIESVDFGTLVGVGLRR</sequence>
<dbReference type="AlphaFoldDB" id="A0A1I0Y1I3"/>
<gene>
    <name evidence="1" type="ORF">SAMN05216266_104151</name>
</gene>
<keyword evidence="2" id="KW-1185">Reference proteome</keyword>
<keyword evidence="1" id="KW-0489">Methyltransferase</keyword>
<reference evidence="2" key="1">
    <citation type="submission" date="2016-10" db="EMBL/GenBank/DDBJ databases">
        <authorList>
            <person name="Varghese N."/>
            <person name="Submissions S."/>
        </authorList>
    </citation>
    <scope>NUCLEOTIDE SEQUENCE [LARGE SCALE GENOMIC DNA]</scope>
    <source>
        <strain evidence="2">CGMCC 4.3568</strain>
    </source>
</reference>
<dbReference type="GO" id="GO:0008168">
    <property type="term" value="F:methyltransferase activity"/>
    <property type="evidence" value="ECO:0007669"/>
    <property type="project" value="UniProtKB-KW"/>
</dbReference>
<dbReference type="GO" id="GO:0032259">
    <property type="term" value="P:methylation"/>
    <property type="evidence" value="ECO:0007669"/>
    <property type="project" value="UniProtKB-KW"/>
</dbReference>
<dbReference type="RefSeq" id="WP_091671863.1">
    <property type="nucleotide sequence ID" value="NZ_FOKG01000004.1"/>
</dbReference>
<dbReference type="Gene3D" id="3.40.50.150">
    <property type="entry name" value="Vaccinia Virus protein VP39"/>
    <property type="match status" value="1"/>
</dbReference>
<protein>
    <submittedName>
        <fullName evidence="1">UbiE/COQ5 methyltransferase family protein</fullName>
    </submittedName>
</protein>